<accession>A0ABS4GWX2</accession>
<name>A0ABS4GWX2_9BACL</name>
<dbReference type="RefSeq" id="WP_209812756.1">
    <property type="nucleotide sequence ID" value="NZ_JAGGKT010000027.1"/>
</dbReference>
<dbReference type="CDD" id="cd03358">
    <property type="entry name" value="LbH_WxcM_N_like"/>
    <property type="match status" value="1"/>
</dbReference>
<dbReference type="Gene3D" id="2.160.10.10">
    <property type="entry name" value="Hexapeptide repeat proteins"/>
    <property type="match status" value="1"/>
</dbReference>
<dbReference type="Pfam" id="PF14602">
    <property type="entry name" value="Hexapep_2"/>
    <property type="match status" value="1"/>
</dbReference>
<protein>
    <submittedName>
        <fullName evidence="1">Acetyltransferase-like isoleucine patch superfamily enzyme</fullName>
    </submittedName>
</protein>
<dbReference type="PANTHER" id="PTHR43300">
    <property type="entry name" value="ACETYLTRANSFERASE"/>
    <property type="match status" value="1"/>
</dbReference>
<dbReference type="Proteomes" id="UP001519343">
    <property type="component" value="Unassembled WGS sequence"/>
</dbReference>
<reference evidence="1 2" key="1">
    <citation type="submission" date="2021-03" db="EMBL/GenBank/DDBJ databases">
        <title>Genomic Encyclopedia of Type Strains, Phase IV (KMG-IV): sequencing the most valuable type-strain genomes for metagenomic binning, comparative biology and taxonomic classification.</title>
        <authorList>
            <person name="Goeker M."/>
        </authorList>
    </citation>
    <scope>NUCLEOTIDE SEQUENCE [LARGE SCALE GENOMIC DNA]</scope>
    <source>
        <strain evidence="1 2">DSM 24738</strain>
    </source>
</reference>
<proteinExistence type="predicted"/>
<dbReference type="PANTHER" id="PTHR43300:SF4">
    <property type="entry name" value="ACYL-[ACYL-CARRIER-PROTEIN]--UDP-N-ACETYLGLUCOSAMINE O-ACYLTRANSFERASE"/>
    <property type="match status" value="1"/>
</dbReference>
<dbReference type="Pfam" id="PF00132">
    <property type="entry name" value="Hexapep"/>
    <property type="match status" value="2"/>
</dbReference>
<dbReference type="SUPFAM" id="SSF51161">
    <property type="entry name" value="Trimeric LpxA-like enzymes"/>
    <property type="match status" value="1"/>
</dbReference>
<dbReference type="InterPro" id="IPR001451">
    <property type="entry name" value="Hexapep"/>
</dbReference>
<dbReference type="InterPro" id="IPR050179">
    <property type="entry name" value="Trans_hexapeptide_repeat"/>
</dbReference>
<evidence type="ECO:0000313" key="2">
    <source>
        <dbReference type="Proteomes" id="UP001519343"/>
    </source>
</evidence>
<dbReference type="InterPro" id="IPR011004">
    <property type="entry name" value="Trimer_LpxA-like_sf"/>
</dbReference>
<dbReference type="EMBL" id="JAGGKT010000027">
    <property type="protein sequence ID" value="MBP1934772.1"/>
    <property type="molecule type" value="Genomic_DNA"/>
</dbReference>
<comment type="caution">
    <text evidence="1">The sequence shown here is derived from an EMBL/GenBank/DDBJ whole genome shotgun (WGS) entry which is preliminary data.</text>
</comment>
<keyword evidence="2" id="KW-1185">Reference proteome</keyword>
<sequence>MEFYKHPQALVESNNIGKDTRIWAFAHILPNAVIGDNCNINDHSFIENDVIIGNNVTVKSGVYIWDGARIADNVFIGPNVTFTNDLNPRSKQYPSKFEQIIIEEWASIGANSTIIAGNRIGKYAMIGAGSVVTKDIPAYTLWYGNPAVFRGYVCSCGKKLNEKLVCITCGKDYLLTNNGLGEKK</sequence>
<organism evidence="1 2">
    <name type="scientific">Ammoniphilus resinae</name>
    <dbReference type="NCBI Taxonomy" id="861532"/>
    <lineage>
        <taxon>Bacteria</taxon>
        <taxon>Bacillati</taxon>
        <taxon>Bacillota</taxon>
        <taxon>Bacilli</taxon>
        <taxon>Bacillales</taxon>
        <taxon>Paenibacillaceae</taxon>
        <taxon>Aneurinibacillus group</taxon>
        <taxon>Ammoniphilus</taxon>
    </lineage>
</organism>
<evidence type="ECO:0000313" key="1">
    <source>
        <dbReference type="EMBL" id="MBP1934772.1"/>
    </source>
</evidence>
<gene>
    <name evidence="1" type="ORF">J2Z37_004792</name>
</gene>